<comment type="caution">
    <text evidence="6">The sequence shown here is derived from an EMBL/GenBank/DDBJ whole genome shotgun (WGS) entry which is preliminary data.</text>
</comment>
<comment type="similarity">
    <text evidence="4">Belongs to the alkaline phosphatase family.</text>
</comment>
<accession>A0A8H5G7N6</accession>
<evidence type="ECO:0000313" key="6">
    <source>
        <dbReference type="EMBL" id="KAF5359869.1"/>
    </source>
</evidence>
<feature type="binding site" evidence="3">
    <location>
        <position position="297"/>
    </location>
    <ligand>
        <name>Mg(2+)</name>
        <dbReference type="ChEBI" id="CHEBI:18420"/>
    </ligand>
</feature>
<dbReference type="InterPro" id="IPR017850">
    <property type="entry name" value="Alkaline_phosphatase_core_sf"/>
</dbReference>
<dbReference type="PANTHER" id="PTHR11596:SF72">
    <property type="entry name" value="ALKALINE PHOSPHATASE"/>
    <property type="match status" value="1"/>
</dbReference>
<dbReference type="OrthoDB" id="5818554at2759"/>
<feature type="binding site" evidence="3">
    <location>
        <position position="456"/>
    </location>
    <ligand>
        <name>Mg(2+)</name>
        <dbReference type="ChEBI" id="CHEBI:18420"/>
    </ligand>
</feature>
<dbReference type="Proteomes" id="UP000559027">
    <property type="component" value="Unassembled WGS sequence"/>
</dbReference>
<feature type="signal peptide" evidence="5">
    <location>
        <begin position="1"/>
        <end position="25"/>
    </location>
</feature>
<dbReference type="GO" id="GO:0046872">
    <property type="term" value="F:metal ion binding"/>
    <property type="evidence" value="ECO:0007669"/>
    <property type="project" value="UniProtKB-KW"/>
</dbReference>
<dbReference type="InterPro" id="IPR001952">
    <property type="entry name" value="Alkaline_phosphatase"/>
</dbReference>
<evidence type="ECO:0000256" key="4">
    <source>
        <dbReference type="RuleBase" id="RU003946"/>
    </source>
</evidence>
<keyword evidence="3" id="KW-0479">Metal-binding</keyword>
<dbReference type="EC" id="3.1.3.1" evidence="1"/>
<feature type="binding site" evidence="3">
    <location>
        <position position="507"/>
    </location>
    <ligand>
        <name>Zn(2+)</name>
        <dbReference type="ChEBI" id="CHEBI:29105"/>
        <label>2</label>
    </ligand>
</feature>
<feature type="binding site" evidence="3">
    <location>
        <position position="465"/>
    </location>
    <ligand>
        <name>Zn(2+)</name>
        <dbReference type="ChEBI" id="CHEBI:29105"/>
        <label>2</label>
    </ligand>
</feature>
<dbReference type="SUPFAM" id="SSF53649">
    <property type="entry name" value="Alkaline phosphatase-like"/>
    <property type="match status" value="1"/>
</dbReference>
<comment type="cofactor">
    <cofactor evidence="3">
        <name>Zn(2+)</name>
        <dbReference type="ChEBI" id="CHEBI:29105"/>
    </cofactor>
    <text evidence="3">Binds 2 Zn(2+) ions.</text>
</comment>
<feature type="binding site" evidence="3">
    <location>
        <position position="461"/>
    </location>
    <ligand>
        <name>Zn(2+)</name>
        <dbReference type="ChEBI" id="CHEBI:29105"/>
        <label>2</label>
    </ligand>
</feature>
<dbReference type="SMART" id="SM00098">
    <property type="entry name" value="alkPPc"/>
    <property type="match status" value="1"/>
</dbReference>
<keyword evidence="7" id="KW-1185">Reference proteome</keyword>
<proteinExistence type="inferred from homology"/>
<feature type="binding site" evidence="3">
    <location>
        <position position="506"/>
    </location>
    <ligand>
        <name>Zn(2+)</name>
        <dbReference type="ChEBI" id="CHEBI:29105"/>
        <label>2</label>
    </ligand>
</feature>
<name>A0A8H5G7N6_9AGAR</name>
<protein>
    <recommendedName>
        <fullName evidence="1">alkaline phosphatase</fullName>
        <ecNumber evidence="1">3.1.3.1</ecNumber>
    </recommendedName>
</protein>
<feature type="active site" description="Phosphoserine intermediate" evidence="2">
    <location>
        <position position="235"/>
    </location>
</feature>
<dbReference type="EMBL" id="JAACJO010000004">
    <property type="protein sequence ID" value="KAF5359869.1"/>
    <property type="molecule type" value="Genomic_DNA"/>
</dbReference>
<evidence type="ECO:0000256" key="5">
    <source>
        <dbReference type="SAM" id="SignalP"/>
    </source>
</evidence>
<feature type="binding site" evidence="3">
    <location>
        <position position="186"/>
    </location>
    <ligand>
        <name>Mg(2+)</name>
        <dbReference type="ChEBI" id="CHEBI:18420"/>
    </ligand>
</feature>
<dbReference type="Pfam" id="PF00245">
    <property type="entry name" value="Alk_phosphatase"/>
    <property type="match status" value="1"/>
</dbReference>
<feature type="binding site" evidence="3">
    <location>
        <position position="295"/>
    </location>
    <ligand>
        <name>Mg(2+)</name>
        <dbReference type="ChEBI" id="CHEBI:18420"/>
    </ligand>
</feature>
<dbReference type="CDD" id="cd16012">
    <property type="entry name" value="ALP"/>
    <property type="match status" value="1"/>
</dbReference>
<keyword evidence="5" id="KW-0732">Signal</keyword>
<keyword evidence="3" id="KW-0862">Zinc</keyword>
<evidence type="ECO:0000256" key="2">
    <source>
        <dbReference type="PIRSR" id="PIRSR601952-1"/>
    </source>
</evidence>
<organism evidence="6 7">
    <name type="scientific">Leucocoprinus leucothites</name>
    <dbReference type="NCBI Taxonomy" id="201217"/>
    <lineage>
        <taxon>Eukaryota</taxon>
        <taxon>Fungi</taxon>
        <taxon>Dikarya</taxon>
        <taxon>Basidiomycota</taxon>
        <taxon>Agaricomycotina</taxon>
        <taxon>Agaricomycetes</taxon>
        <taxon>Agaricomycetidae</taxon>
        <taxon>Agaricales</taxon>
        <taxon>Agaricineae</taxon>
        <taxon>Agaricaceae</taxon>
        <taxon>Leucocoprinus</taxon>
    </lineage>
</organism>
<reference evidence="6 7" key="1">
    <citation type="journal article" date="2020" name="ISME J.">
        <title>Uncovering the hidden diversity of litter-decomposition mechanisms in mushroom-forming fungi.</title>
        <authorList>
            <person name="Floudas D."/>
            <person name="Bentzer J."/>
            <person name="Ahren D."/>
            <person name="Johansson T."/>
            <person name="Persson P."/>
            <person name="Tunlid A."/>
        </authorList>
    </citation>
    <scope>NUCLEOTIDE SEQUENCE [LARGE SCALE GENOMIC DNA]</scope>
    <source>
        <strain evidence="6 7">CBS 146.42</strain>
    </source>
</reference>
<evidence type="ECO:0000256" key="1">
    <source>
        <dbReference type="ARBA" id="ARBA00012647"/>
    </source>
</evidence>
<evidence type="ECO:0000256" key="3">
    <source>
        <dbReference type="PIRSR" id="PIRSR601952-2"/>
    </source>
</evidence>
<comment type="cofactor">
    <cofactor evidence="3">
        <name>Mg(2+)</name>
        <dbReference type="ChEBI" id="CHEBI:18420"/>
    </cofactor>
    <text evidence="3">Binds 1 Mg(2+) ion.</text>
</comment>
<sequence>MMHSNRSIKFSALLGLLSVLDVAFAQRYRRLGACPTLGCVFPPDQTDFYPGQLFDIRLEVHAPESGREASHNGVPDEKFSFCIRQGKGSCVDVAKFFKVKSEPTLEKWSFSYFEDLFAQDANQSTKVNVASKIYRAPFDPKLNPTLPGQYTAIMTYNGKSQTVASWVVREASKQRKAKNVIFFIGDGMTQAMITAARLLGHKSINGRYQSLMQLDQMDALGIQMTHSIDSFITDSANSASALYGGKKTTVSALNVWADSSANSFDDPKFETIAELFRRRRQGGALGIVSTAFIADATPGTVGICLSPGGEAATIIYEYLHGTEAVNKTFSWPTSCDQPDVIFGGGAENFYPNPASYHGTDMYKAFEEQGYNVVHTKKELASTANNKKTLGIFSVSNLAKWVDRNVFPDNLKGKKNSPAGDGADAIDQPGLKDMTLKAIDILQSRAQKGKGWFLMSEAASIDKMMHVLDYDRALGELLELDDTIRATIEHLEKIGELEDTLFVVTADHGHGFDVFGGADTKYLSQATTDRAKRRAVGTYYNAGLSEYQVAPGSFPDNTTIVYGPFGPNFPVQWNPRYTFAGGVGGNPDRRESYRININGPREPASQGDDGYVANPDDNVDGFHVSGTLGPNEAEDVSVFTKGPGSEAFRGVFNSIDIFYKMADALGLGDESDDYGHGHGGHGHNR</sequence>
<dbReference type="Gene3D" id="3.40.720.10">
    <property type="entry name" value="Alkaline Phosphatase, subunit A"/>
    <property type="match status" value="1"/>
</dbReference>
<dbReference type="AlphaFoldDB" id="A0A8H5G7N6"/>
<evidence type="ECO:0000313" key="7">
    <source>
        <dbReference type="Proteomes" id="UP000559027"/>
    </source>
</evidence>
<gene>
    <name evidence="6" type="ORF">D9756_003456</name>
</gene>
<dbReference type="PANTHER" id="PTHR11596">
    <property type="entry name" value="ALKALINE PHOSPHATASE"/>
    <property type="match status" value="1"/>
</dbReference>
<dbReference type="PRINTS" id="PR00113">
    <property type="entry name" value="ALKPHPHTASE"/>
</dbReference>
<feature type="binding site" evidence="3">
    <location>
        <position position="186"/>
    </location>
    <ligand>
        <name>Zn(2+)</name>
        <dbReference type="ChEBI" id="CHEBI:29105"/>
        <label>2</label>
    </ligand>
</feature>
<feature type="chain" id="PRO_5034304252" description="alkaline phosphatase" evidence="5">
    <location>
        <begin position="26"/>
        <end position="684"/>
    </location>
</feature>
<keyword evidence="3" id="KW-0460">Magnesium</keyword>
<dbReference type="GO" id="GO:0004035">
    <property type="term" value="F:alkaline phosphatase activity"/>
    <property type="evidence" value="ECO:0007669"/>
    <property type="project" value="UniProtKB-EC"/>
</dbReference>